<dbReference type="FunFam" id="3.40.50.720:FF:000139">
    <property type="entry name" value="UDP-N-acetyl-D-mannosamine dehydrogenase"/>
    <property type="match status" value="1"/>
</dbReference>
<dbReference type="SUPFAM" id="SSF51735">
    <property type="entry name" value="NAD(P)-binding Rossmann-fold domains"/>
    <property type="match status" value="1"/>
</dbReference>
<feature type="domain" description="UDP-glucose/GDP-mannose dehydrogenase C-terminal" evidence="4">
    <location>
        <begin position="326"/>
        <end position="419"/>
    </location>
</feature>
<organism evidence="5 6">
    <name type="scientific">Ectopseudomonas oleovorans (strain CECT 5344)</name>
    <name type="common">Pseudomonas pseudoalcaligenes</name>
    <dbReference type="NCBI Taxonomy" id="1182590"/>
    <lineage>
        <taxon>Bacteria</taxon>
        <taxon>Pseudomonadati</taxon>
        <taxon>Pseudomonadota</taxon>
        <taxon>Gammaproteobacteria</taxon>
        <taxon>Pseudomonadales</taxon>
        <taxon>Pseudomonadaceae</taxon>
        <taxon>Ectopseudomonas</taxon>
    </lineage>
</organism>
<dbReference type="PIRSF" id="PIRSF500136">
    <property type="entry name" value="UDP_ManNAc_DH"/>
    <property type="match status" value="1"/>
</dbReference>
<keyword evidence="1 5" id="KW-0560">Oxidoreductase</keyword>
<dbReference type="Proteomes" id="UP000032841">
    <property type="component" value="Chromosome"/>
</dbReference>
<proteinExistence type="inferred from homology"/>
<evidence type="ECO:0000256" key="2">
    <source>
        <dbReference type="ARBA" id="ARBA00023027"/>
    </source>
</evidence>
<dbReference type="InterPro" id="IPR014026">
    <property type="entry name" value="UDP-Glc/GDP-Man_DH_dimer"/>
</dbReference>
<dbReference type="InterPro" id="IPR028359">
    <property type="entry name" value="UDP_ManNAc/GlcNAc_DH"/>
</dbReference>
<dbReference type="Gene3D" id="3.40.50.720">
    <property type="entry name" value="NAD(P)-binding Rossmann-like Domain"/>
    <property type="match status" value="2"/>
</dbReference>
<dbReference type="PANTHER" id="PTHR43491">
    <property type="entry name" value="UDP-N-ACETYL-D-MANNOSAMINE DEHYDROGENASE"/>
    <property type="match status" value="1"/>
</dbReference>
<dbReference type="EMBL" id="HG916826">
    <property type="protein sequence ID" value="CDM40272.1"/>
    <property type="molecule type" value="Genomic_DNA"/>
</dbReference>
<dbReference type="InterPro" id="IPR036291">
    <property type="entry name" value="NAD(P)-bd_dom_sf"/>
</dbReference>
<evidence type="ECO:0000313" key="5">
    <source>
        <dbReference type="EMBL" id="CDM40272.1"/>
    </source>
</evidence>
<keyword evidence="2" id="KW-0520">NAD</keyword>
<dbReference type="Pfam" id="PF03721">
    <property type="entry name" value="UDPG_MGDP_dh_N"/>
    <property type="match status" value="1"/>
</dbReference>
<dbReference type="NCBIfam" id="NF008286">
    <property type="entry name" value="PRK11064.1"/>
    <property type="match status" value="1"/>
</dbReference>
<dbReference type="NCBIfam" id="TIGR03026">
    <property type="entry name" value="NDP-sugDHase"/>
    <property type="match status" value="1"/>
</dbReference>
<sequence length="419" mass="45507">MQFKTISVVGLGYIGLPTAAVFASRKLEVIGVDVNQHAVDTINRGEIHIVEPDLDMVVHAAVTEGYLRASTKPESADAFLIAVPTPFKGDNHEPDLSYIESASKAIAPVLKQGDLVILESTSPVGATEQMAAWLAEARPDLSFPQTHGEASDIRIAHCPERVLPGHVLRELIQNDRVVGGMTARCSAAACALYKIFVEGECVVTNARTAEMAKLTENSFRDVNIAFANELSIICDKIGISVWELIRLANRHPRVNILQPGPGVGGHCIAVDPWFIVSRMPEQARLIRTAREVNDSKPEWVLGKVDQAIGAYLTANPGRTASDMTIACFGLAFKPDIDDLRESPALGIASKLIDKHPGQVVLVEPNIEKLPKSLEGQLLVDMQQALEKADVVVLLVDHAPFKMLELPEGTTFVDTRGIWD</sequence>
<comment type="similarity">
    <text evidence="3">Belongs to the UDP-glucose/GDP-mannose dehydrogenase family.</text>
</comment>
<dbReference type="Pfam" id="PF03720">
    <property type="entry name" value="UDPG_MGDP_dh_C"/>
    <property type="match status" value="1"/>
</dbReference>
<reference evidence="5 6" key="1">
    <citation type="submission" date="2013-11" db="EMBL/GenBank/DDBJ databases">
        <title>Complete genome sequence of the cyanide-degrading bacterium Pseudomonas pseudoalcaligenes CECT 5344.</title>
        <authorList>
            <person name="Wibberg D."/>
            <person name="Puehler A."/>
            <person name="Schlueter A."/>
        </authorList>
    </citation>
    <scope>NUCLEOTIDE SEQUENCE [LARGE SCALE GENOMIC DNA]</scope>
    <source>
        <strain evidence="6">CECT 5344</strain>
    </source>
</reference>
<dbReference type="RefSeq" id="WP_003459861.1">
    <property type="nucleotide sequence ID" value="NZ_HG916826.1"/>
</dbReference>
<dbReference type="SMART" id="SM00984">
    <property type="entry name" value="UDPG_MGDP_dh_C"/>
    <property type="match status" value="1"/>
</dbReference>
<evidence type="ECO:0000313" key="6">
    <source>
        <dbReference type="Proteomes" id="UP000032841"/>
    </source>
</evidence>
<evidence type="ECO:0000256" key="1">
    <source>
        <dbReference type="ARBA" id="ARBA00023002"/>
    </source>
</evidence>
<dbReference type="PIRSF" id="PIRSF000124">
    <property type="entry name" value="UDPglc_GDPman_dh"/>
    <property type="match status" value="1"/>
</dbReference>
<dbReference type="GO" id="GO:0016628">
    <property type="term" value="F:oxidoreductase activity, acting on the CH-CH group of donors, NAD or NADP as acceptor"/>
    <property type="evidence" value="ECO:0007669"/>
    <property type="project" value="InterPro"/>
</dbReference>
<name>W6QUZ9_ECTO5</name>
<evidence type="ECO:0000259" key="4">
    <source>
        <dbReference type="SMART" id="SM00984"/>
    </source>
</evidence>
<dbReference type="Pfam" id="PF00984">
    <property type="entry name" value="UDPG_MGDP_dh"/>
    <property type="match status" value="1"/>
</dbReference>
<dbReference type="GO" id="GO:0051287">
    <property type="term" value="F:NAD binding"/>
    <property type="evidence" value="ECO:0007669"/>
    <property type="project" value="InterPro"/>
</dbReference>
<evidence type="ECO:0000256" key="3">
    <source>
        <dbReference type="PIRNR" id="PIRNR000124"/>
    </source>
</evidence>
<dbReference type="GO" id="GO:0016616">
    <property type="term" value="F:oxidoreductase activity, acting on the CH-OH group of donors, NAD or NADP as acceptor"/>
    <property type="evidence" value="ECO:0007669"/>
    <property type="project" value="InterPro"/>
</dbReference>
<dbReference type="KEGG" id="ppse:BN5_1686"/>
<gene>
    <name evidence="5" type="primary">wecC</name>
    <name evidence="5" type="ORF">BN5_1686</name>
</gene>
<dbReference type="EC" id="1.1.1.-" evidence="5"/>
<dbReference type="SUPFAM" id="SSF48179">
    <property type="entry name" value="6-phosphogluconate dehydrogenase C-terminal domain-like"/>
    <property type="match status" value="1"/>
</dbReference>
<dbReference type="SUPFAM" id="SSF52413">
    <property type="entry name" value="UDP-glucose/GDP-mannose dehydrogenase C-terminal domain"/>
    <property type="match status" value="1"/>
</dbReference>
<dbReference type="InterPro" id="IPR001732">
    <property type="entry name" value="UDP-Glc/GDP-Man_DH_N"/>
</dbReference>
<dbReference type="AlphaFoldDB" id="W6QUZ9"/>
<dbReference type="OrthoDB" id="9803238at2"/>
<accession>W6QUZ9</accession>
<dbReference type="InterPro" id="IPR014027">
    <property type="entry name" value="UDP-Glc/GDP-Man_DH_C"/>
</dbReference>
<dbReference type="InterPro" id="IPR036220">
    <property type="entry name" value="UDP-Glc/GDP-Man_DH_C_sf"/>
</dbReference>
<dbReference type="eggNOG" id="COG0677">
    <property type="taxonomic scope" value="Bacteria"/>
</dbReference>
<dbReference type="GO" id="GO:0000271">
    <property type="term" value="P:polysaccharide biosynthetic process"/>
    <property type="evidence" value="ECO:0007669"/>
    <property type="project" value="InterPro"/>
</dbReference>
<dbReference type="Gene3D" id="1.20.5.100">
    <property type="entry name" value="Cytochrome c1, transmembrane anchor, C-terminal"/>
    <property type="match status" value="1"/>
</dbReference>
<dbReference type="InterPro" id="IPR008927">
    <property type="entry name" value="6-PGluconate_DH-like_C_sf"/>
</dbReference>
<dbReference type="HOGENOM" id="CLU_023810_3_2_6"/>
<dbReference type="PANTHER" id="PTHR43491:SF1">
    <property type="entry name" value="UDP-N-ACETYL-D-MANNOSAMINE DEHYDROGENASE"/>
    <property type="match status" value="1"/>
</dbReference>
<dbReference type="InterPro" id="IPR017476">
    <property type="entry name" value="UDP-Glc/GDP-Man"/>
</dbReference>
<protein>
    <submittedName>
        <fullName evidence="5">UDP-N-acetyl-D-mannosamine dehydrogenase</fullName>
        <ecNumber evidence="5">1.1.1.-</ecNumber>
    </submittedName>
</protein>